<evidence type="ECO:0000313" key="4">
    <source>
        <dbReference type="EMBL" id="OBI90614.1"/>
    </source>
</evidence>
<sequence length="408" mass="39308">MDFGALPPEVNSGRMYTGPGSGTMLAAAAEWERLAAELDSSASAYSSAISSLTDESWVGPVSQTMAAAATPYVVWIGATASQCEQAAGQAAAAATAYESAFAMTVPPPVIAANRSQLATLMATNIFGQNTPAIAATEADYGEMWAQDAAAMYAYAAGSANATELTPFASPPQTSNGPAGMQAQMAAVTQALQSFAAPGSSGGALTTLATGDGATAATSVAGAPLSALAGLTGVSGKSALKGAGESVGAVQSAVAGLSALSGGQLGLIEDTTGLAMDTVGLAGLDGGGLGLDFAGVGLDFLGADELTESSGLGALGAVAPEAQASVGEAASLGTLSVPQSWGEALSAAPVTPVGSLVSAGEHAGGTSTVAAGGTNLPRLPLSGMIGRGESAVTRIGVRANVIPHSPLGG</sequence>
<name>A0A1A3CUX6_MYCAS</name>
<evidence type="ECO:0000259" key="2">
    <source>
        <dbReference type="Pfam" id="PF00823"/>
    </source>
</evidence>
<protein>
    <recommendedName>
        <fullName evidence="6">PPE family domain-containing protein</fullName>
    </recommendedName>
</protein>
<comment type="caution">
    <text evidence="4">The sequence shown here is derived from an EMBL/GenBank/DDBJ whole genome shotgun (WGS) entry which is preliminary data.</text>
</comment>
<dbReference type="FunFam" id="1.20.1260.20:FF:000001">
    <property type="entry name" value="PPE family protein PPE41"/>
    <property type="match status" value="1"/>
</dbReference>
<evidence type="ECO:0000256" key="1">
    <source>
        <dbReference type="ARBA" id="ARBA00010652"/>
    </source>
</evidence>
<dbReference type="Gene3D" id="1.20.1260.20">
    <property type="entry name" value="PPE superfamily"/>
    <property type="match status" value="1"/>
</dbReference>
<gene>
    <name evidence="4" type="ORF">A9X01_11460</name>
</gene>
<dbReference type="RefSeq" id="WP_065119236.1">
    <property type="nucleotide sequence ID" value="NZ_LZKQ01000034.1"/>
</dbReference>
<organism evidence="4 5">
    <name type="scientific">Mycobacterium asiaticum</name>
    <dbReference type="NCBI Taxonomy" id="1790"/>
    <lineage>
        <taxon>Bacteria</taxon>
        <taxon>Bacillati</taxon>
        <taxon>Actinomycetota</taxon>
        <taxon>Actinomycetes</taxon>
        <taxon>Mycobacteriales</taxon>
        <taxon>Mycobacteriaceae</taxon>
        <taxon>Mycobacterium</taxon>
    </lineage>
</organism>
<dbReference type="GO" id="GO:0052572">
    <property type="term" value="P:response to host immune response"/>
    <property type="evidence" value="ECO:0007669"/>
    <property type="project" value="TreeGrafter"/>
</dbReference>
<dbReference type="OrthoDB" id="4762052at2"/>
<dbReference type="PANTHER" id="PTHR46766">
    <property type="entry name" value="GLUTAMINE-RICH PROTEIN 2"/>
    <property type="match status" value="1"/>
</dbReference>
<dbReference type="SUPFAM" id="SSF140459">
    <property type="entry name" value="PE/PPE dimer-like"/>
    <property type="match status" value="1"/>
</dbReference>
<evidence type="ECO:0000259" key="3">
    <source>
        <dbReference type="Pfam" id="PF12484"/>
    </source>
</evidence>
<proteinExistence type="inferred from homology"/>
<comment type="similarity">
    <text evidence="1">Belongs to the mycobacterial PPE family.</text>
</comment>
<dbReference type="InterPro" id="IPR038332">
    <property type="entry name" value="PPE_sf"/>
</dbReference>
<dbReference type="InterPro" id="IPR000030">
    <property type="entry name" value="PPE_dom"/>
</dbReference>
<dbReference type="Proteomes" id="UP000093795">
    <property type="component" value="Unassembled WGS sequence"/>
</dbReference>
<dbReference type="PANTHER" id="PTHR46766:SF1">
    <property type="entry name" value="GLUTAMINE-RICH PROTEIN 2"/>
    <property type="match status" value="1"/>
</dbReference>
<feature type="domain" description="PPE" evidence="2">
    <location>
        <begin position="2"/>
        <end position="164"/>
    </location>
</feature>
<evidence type="ECO:0000313" key="5">
    <source>
        <dbReference type="Proteomes" id="UP000093795"/>
    </source>
</evidence>
<accession>A0A1A3CUX6</accession>
<dbReference type="AlphaFoldDB" id="A0A1A3CUX6"/>
<dbReference type="InterPro" id="IPR022171">
    <property type="entry name" value="PPE_C"/>
</dbReference>
<dbReference type="Pfam" id="PF12484">
    <property type="entry name" value="PPE-SVP"/>
    <property type="match status" value="1"/>
</dbReference>
<dbReference type="EMBL" id="LZKQ01000034">
    <property type="protein sequence ID" value="OBI90614.1"/>
    <property type="molecule type" value="Genomic_DNA"/>
</dbReference>
<evidence type="ECO:0008006" key="6">
    <source>
        <dbReference type="Google" id="ProtNLM"/>
    </source>
</evidence>
<reference evidence="4 5" key="1">
    <citation type="submission" date="2016-06" db="EMBL/GenBank/DDBJ databases">
        <authorList>
            <person name="Kjaerup R.B."/>
            <person name="Dalgaard T.S."/>
            <person name="Juul-Madsen H.R."/>
        </authorList>
    </citation>
    <scope>NUCLEOTIDE SEQUENCE [LARGE SCALE GENOMIC DNA]</scope>
    <source>
        <strain evidence="4 5">1081914.2</strain>
    </source>
</reference>
<dbReference type="Pfam" id="PF00823">
    <property type="entry name" value="PPE"/>
    <property type="match status" value="1"/>
</dbReference>
<feature type="domain" description="PPE family C-terminal" evidence="3">
    <location>
        <begin position="323"/>
        <end position="403"/>
    </location>
</feature>